<dbReference type="PANTHER" id="PTHR31286">
    <property type="entry name" value="GLYCINE-RICH CELL WALL STRUCTURAL PROTEIN 1.8-LIKE"/>
    <property type="match status" value="1"/>
</dbReference>
<protein>
    <recommendedName>
        <fullName evidence="4">DUF4283 domain-containing protein</fullName>
    </recommendedName>
</protein>
<dbReference type="AlphaFoldDB" id="A0A7J6EFJ1"/>
<proteinExistence type="predicted"/>
<evidence type="ECO:0000313" key="3">
    <source>
        <dbReference type="Proteomes" id="UP000525078"/>
    </source>
</evidence>
<dbReference type="Proteomes" id="UP000525078">
    <property type="component" value="Unassembled WGS sequence"/>
</dbReference>
<reference evidence="2 3" key="1">
    <citation type="journal article" date="2020" name="bioRxiv">
        <title>Sequence and annotation of 42 cannabis genomes reveals extensive copy number variation in cannabinoid synthesis and pathogen resistance genes.</title>
        <authorList>
            <person name="Mckernan K.J."/>
            <person name="Helbert Y."/>
            <person name="Kane L.T."/>
            <person name="Ebling H."/>
            <person name="Zhang L."/>
            <person name="Liu B."/>
            <person name="Eaton Z."/>
            <person name="Mclaughlin S."/>
            <person name="Kingan S."/>
            <person name="Baybayan P."/>
            <person name="Concepcion G."/>
            <person name="Jordan M."/>
            <person name="Riva A."/>
            <person name="Barbazuk W."/>
            <person name="Harkins T."/>
        </authorList>
    </citation>
    <scope>NUCLEOTIDE SEQUENCE [LARGE SCALE GENOMIC DNA]</scope>
    <source>
        <strain evidence="3">cv. Jamaican Lion 4</strain>
        <tissue evidence="2">Leaf</tissue>
    </source>
</reference>
<evidence type="ECO:0008006" key="4">
    <source>
        <dbReference type="Google" id="ProtNLM"/>
    </source>
</evidence>
<feature type="compositionally biased region" description="Polar residues" evidence="1">
    <location>
        <begin position="291"/>
        <end position="306"/>
    </location>
</feature>
<evidence type="ECO:0000256" key="1">
    <source>
        <dbReference type="SAM" id="MobiDB-lite"/>
    </source>
</evidence>
<accession>A0A7J6EFJ1</accession>
<name>A0A7J6EFJ1_CANSA</name>
<dbReference type="EMBL" id="JAATIP010000239">
    <property type="protein sequence ID" value="KAF4357228.1"/>
    <property type="molecule type" value="Genomic_DNA"/>
</dbReference>
<dbReference type="PANTHER" id="PTHR31286:SF167">
    <property type="entry name" value="OS09G0268800 PROTEIN"/>
    <property type="match status" value="1"/>
</dbReference>
<organism evidence="2 3">
    <name type="scientific">Cannabis sativa</name>
    <name type="common">Hemp</name>
    <name type="synonym">Marijuana</name>
    <dbReference type="NCBI Taxonomy" id="3483"/>
    <lineage>
        <taxon>Eukaryota</taxon>
        <taxon>Viridiplantae</taxon>
        <taxon>Streptophyta</taxon>
        <taxon>Embryophyta</taxon>
        <taxon>Tracheophyta</taxon>
        <taxon>Spermatophyta</taxon>
        <taxon>Magnoliopsida</taxon>
        <taxon>eudicotyledons</taxon>
        <taxon>Gunneridae</taxon>
        <taxon>Pentapetalae</taxon>
        <taxon>rosids</taxon>
        <taxon>fabids</taxon>
        <taxon>Rosales</taxon>
        <taxon>Cannabaceae</taxon>
        <taxon>Cannabis</taxon>
    </lineage>
</organism>
<sequence>MENFIPTMSDALSIREREVINLSNLNIPPPRPVINRLICRIFSKKGYNPKTLKNFITKQWVGRFAVAISDYDASTDSYTVSFGCEGDLKRVLAKEPWNFHNLHMILCPPSVLQNATLESYTLTPFWIQVFRLPFLSKTEALAKILGNMIGKFLEVFEDSLNEGWGPFLRMRVEIDVSKPLLRGSSLPRSSYDRYRQDFSKEGPWPFLTRLARNTINPILEHPRHLPAAPANVTSSEKGKQVLDATNIIESNNMNLHSLQLTGVSSQSPKRLSIKDHASSSCSKEIPIDKLSPSTHGGFSTPASTTEYTSRSTTICPTVPHITPNINSSLPSPPVATYPPLTSTHFKKPISLSMQIPPAYIHMSTEFNTSSTMSSSTVISASTAATSPPVTENRMSSLFTKRQLSTSGGNVRNVLKRCRTRVPSLIVVVFSSIDSNGVQASSTTVPISCLRQFRFHEQKYNLKLFSIMHN</sequence>
<evidence type="ECO:0000313" key="2">
    <source>
        <dbReference type="EMBL" id="KAF4357228.1"/>
    </source>
</evidence>
<gene>
    <name evidence="2" type="ORF">F8388_017440</name>
</gene>
<comment type="caution">
    <text evidence="2">The sequence shown here is derived from an EMBL/GenBank/DDBJ whole genome shotgun (WGS) entry which is preliminary data.</text>
</comment>
<feature type="region of interest" description="Disordered" evidence="1">
    <location>
        <begin position="276"/>
        <end position="306"/>
    </location>
</feature>
<dbReference type="InterPro" id="IPR040256">
    <property type="entry name" value="At4g02000-like"/>
</dbReference>